<dbReference type="Gene3D" id="4.10.240.10">
    <property type="entry name" value="Zn(2)-C6 fungal-type DNA-binding domain"/>
    <property type="match status" value="1"/>
</dbReference>
<dbReference type="EMBL" id="VICG01000006">
    <property type="protein sequence ID" value="KAA8570786.1"/>
    <property type="molecule type" value="Genomic_DNA"/>
</dbReference>
<keyword evidence="4" id="KW-1185">Reference proteome</keyword>
<organism evidence="3 4">
    <name type="scientific">Monilinia fructicola</name>
    <name type="common">Brown rot fungus</name>
    <name type="synonym">Ciboria fructicola</name>
    <dbReference type="NCBI Taxonomy" id="38448"/>
    <lineage>
        <taxon>Eukaryota</taxon>
        <taxon>Fungi</taxon>
        <taxon>Dikarya</taxon>
        <taxon>Ascomycota</taxon>
        <taxon>Pezizomycotina</taxon>
        <taxon>Leotiomycetes</taxon>
        <taxon>Helotiales</taxon>
        <taxon>Sclerotiniaceae</taxon>
        <taxon>Monilinia</taxon>
    </lineage>
</organism>
<dbReference type="AlphaFoldDB" id="A0A5M9JSG8"/>
<evidence type="ECO:0000256" key="1">
    <source>
        <dbReference type="ARBA" id="ARBA00023242"/>
    </source>
</evidence>
<protein>
    <recommendedName>
        <fullName evidence="2">Zn(2)-C6 fungal-type domain-containing protein</fullName>
    </recommendedName>
</protein>
<evidence type="ECO:0000259" key="2">
    <source>
        <dbReference type="PROSITE" id="PS50048"/>
    </source>
</evidence>
<dbReference type="PROSITE" id="PS50048">
    <property type="entry name" value="ZN2_CY6_FUNGAL_2"/>
    <property type="match status" value="1"/>
</dbReference>
<dbReference type="Pfam" id="PF00172">
    <property type="entry name" value="Zn_clus"/>
    <property type="match status" value="1"/>
</dbReference>
<dbReference type="SMART" id="SM00066">
    <property type="entry name" value="GAL4"/>
    <property type="match status" value="1"/>
</dbReference>
<dbReference type="InterPro" id="IPR036864">
    <property type="entry name" value="Zn2-C6_fun-type_DNA-bd_sf"/>
</dbReference>
<dbReference type="Proteomes" id="UP000322873">
    <property type="component" value="Unassembled WGS sequence"/>
</dbReference>
<evidence type="ECO:0000313" key="4">
    <source>
        <dbReference type="Proteomes" id="UP000322873"/>
    </source>
</evidence>
<evidence type="ECO:0000313" key="3">
    <source>
        <dbReference type="EMBL" id="KAA8570786.1"/>
    </source>
</evidence>
<proteinExistence type="predicted"/>
<dbReference type="InterPro" id="IPR001138">
    <property type="entry name" value="Zn2Cys6_DnaBD"/>
</dbReference>
<sequence length="463" mass="51685">MMNTVFVHQSKTRQKACAGCVKAKRRCDLLLPSCSRCNIKKQDCVYVNDILQNKQERSSKGSQLMTGPGEAIAVAQPPIYPDGLRHDSQAYDSTGIPILDYHNRQLDLGFTSWNSDFSYSQSDQPLLTINTLELLDPQIFSGPMGSLPSPYASLQYPLRNTLSSIQIKYIVTKLKSFVSAFASHSHNSFIHPLSSSTSTQPLPSSYTDALSVCALHTLKSPQTFSILDSKLSNLISSSERDYWGSYEWLLAVQVLILYQIIRLWSSNERQKLNAERHIQLLMQWTNQLQKEYVELLAQGIDTGLAAVNIGGKKELQNYKRWIFLESIRRTVMISVVLQCLYGGFKNGYIGELLPLLFGLPVSVGGGRAWDALGGRINDEQGNFEGQVDVNVEVGEVYTYEYWSEGWTLGIMDGGEREQDIYERMLLVACPQTGASEKWGKDIEIAAGDLGTKMGSTSDENCPI</sequence>
<dbReference type="SUPFAM" id="SSF57701">
    <property type="entry name" value="Zn2/Cys6 DNA-binding domain"/>
    <property type="match status" value="1"/>
</dbReference>
<dbReference type="GO" id="GO:0000981">
    <property type="term" value="F:DNA-binding transcription factor activity, RNA polymerase II-specific"/>
    <property type="evidence" value="ECO:0007669"/>
    <property type="project" value="InterPro"/>
</dbReference>
<dbReference type="CDD" id="cd00067">
    <property type="entry name" value="GAL4"/>
    <property type="match status" value="1"/>
</dbReference>
<reference evidence="3 4" key="1">
    <citation type="submission" date="2019-06" db="EMBL/GenBank/DDBJ databases">
        <title>Genome Sequence of the Brown Rot Fungal Pathogen Monilinia fructicola.</title>
        <authorList>
            <person name="De Miccolis Angelini R.M."/>
            <person name="Landi L."/>
            <person name="Abate D."/>
            <person name="Pollastro S."/>
            <person name="Romanazzi G."/>
            <person name="Faretra F."/>
        </authorList>
    </citation>
    <scope>NUCLEOTIDE SEQUENCE [LARGE SCALE GENOMIC DNA]</scope>
    <source>
        <strain evidence="3 4">Mfrc123</strain>
    </source>
</reference>
<feature type="domain" description="Zn(2)-C6 fungal-type" evidence="2">
    <location>
        <begin position="16"/>
        <end position="46"/>
    </location>
</feature>
<keyword evidence="1" id="KW-0539">Nucleus</keyword>
<gene>
    <name evidence="3" type="ORF">EYC84_000178</name>
</gene>
<dbReference type="VEuPathDB" id="FungiDB:MFRU_011g01600"/>
<name>A0A5M9JSG8_MONFR</name>
<accession>A0A5M9JSG8</accession>
<dbReference type="GO" id="GO:0008270">
    <property type="term" value="F:zinc ion binding"/>
    <property type="evidence" value="ECO:0007669"/>
    <property type="project" value="InterPro"/>
</dbReference>
<comment type="caution">
    <text evidence="3">The sequence shown here is derived from an EMBL/GenBank/DDBJ whole genome shotgun (WGS) entry which is preliminary data.</text>
</comment>